<dbReference type="EMBL" id="MU276206">
    <property type="protein sequence ID" value="KAI0040328.1"/>
    <property type="molecule type" value="Genomic_DNA"/>
</dbReference>
<reference evidence="1" key="2">
    <citation type="journal article" date="2022" name="New Phytol.">
        <title>Evolutionary transition to the ectomycorrhizal habit in the genomes of a hyperdiverse lineage of mushroom-forming fungi.</title>
        <authorList>
            <person name="Looney B."/>
            <person name="Miyauchi S."/>
            <person name="Morin E."/>
            <person name="Drula E."/>
            <person name="Courty P.E."/>
            <person name="Kohler A."/>
            <person name="Kuo A."/>
            <person name="LaButti K."/>
            <person name="Pangilinan J."/>
            <person name="Lipzen A."/>
            <person name="Riley R."/>
            <person name="Andreopoulos W."/>
            <person name="He G."/>
            <person name="Johnson J."/>
            <person name="Nolan M."/>
            <person name="Tritt A."/>
            <person name="Barry K.W."/>
            <person name="Grigoriev I.V."/>
            <person name="Nagy L.G."/>
            <person name="Hibbett D."/>
            <person name="Henrissat B."/>
            <person name="Matheny P.B."/>
            <person name="Labbe J."/>
            <person name="Martin F.M."/>
        </authorList>
    </citation>
    <scope>NUCLEOTIDE SEQUENCE</scope>
    <source>
        <strain evidence="1">FP105234-sp</strain>
    </source>
</reference>
<gene>
    <name evidence="1" type="ORF">FA95DRAFT_1577029</name>
</gene>
<organism evidence="1 2">
    <name type="scientific">Auriscalpium vulgare</name>
    <dbReference type="NCBI Taxonomy" id="40419"/>
    <lineage>
        <taxon>Eukaryota</taxon>
        <taxon>Fungi</taxon>
        <taxon>Dikarya</taxon>
        <taxon>Basidiomycota</taxon>
        <taxon>Agaricomycotina</taxon>
        <taxon>Agaricomycetes</taxon>
        <taxon>Russulales</taxon>
        <taxon>Auriscalpiaceae</taxon>
        <taxon>Auriscalpium</taxon>
    </lineage>
</organism>
<accession>A0ACB8R9T3</accession>
<sequence>MFPRFLRPIPQPARRAYSIFSKHGGGRYFNSSKPPKVVPQSSAKAPTRVEVAPSDAVSADDAPAAPSVAVTDAATPSSPIPSPAAAPYLFARPDYPPLNARDLRLHQFFALHRPLILAQPSATLFDPAPAIDIGAPMGAAQAQDALAFGGIDDPPEASPEADADAARQLARALVMNSVGSTVIWEDTLRRLGLDVDQGRGEELSKVSAAVVDMDSTKRKRRKKMKKHKLKKRRRATRAQRLKIGR</sequence>
<keyword evidence="2" id="KW-1185">Reference proteome</keyword>
<name>A0ACB8R9T3_9AGAM</name>
<evidence type="ECO:0000313" key="1">
    <source>
        <dbReference type="EMBL" id="KAI0040328.1"/>
    </source>
</evidence>
<evidence type="ECO:0000313" key="2">
    <source>
        <dbReference type="Proteomes" id="UP000814033"/>
    </source>
</evidence>
<reference evidence="1" key="1">
    <citation type="submission" date="2021-02" db="EMBL/GenBank/DDBJ databases">
        <authorList>
            <consortium name="DOE Joint Genome Institute"/>
            <person name="Ahrendt S."/>
            <person name="Looney B.P."/>
            <person name="Miyauchi S."/>
            <person name="Morin E."/>
            <person name="Drula E."/>
            <person name="Courty P.E."/>
            <person name="Chicoki N."/>
            <person name="Fauchery L."/>
            <person name="Kohler A."/>
            <person name="Kuo A."/>
            <person name="Labutti K."/>
            <person name="Pangilinan J."/>
            <person name="Lipzen A."/>
            <person name="Riley R."/>
            <person name="Andreopoulos W."/>
            <person name="He G."/>
            <person name="Johnson J."/>
            <person name="Barry K.W."/>
            <person name="Grigoriev I.V."/>
            <person name="Nagy L."/>
            <person name="Hibbett D."/>
            <person name="Henrissat B."/>
            <person name="Matheny P.B."/>
            <person name="Labbe J."/>
            <person name="Martin F."/>
        </authorList>
    </citation>
    <scope>NUCLEOTIDE SEQUENCE</scope>
    <source>
        <strain evidence="1">FP105234-sp</strain>
    </source>
</reference>
<protein>
    <submittedName>
        <fullName evidence="1">Uncharacterized protein</fullName>
    </submittedName>
</protein>
<proteinExistence type="predicted"/>
<dbReference type="Proteomes" id="UP000814033">
    <property type="component" value="Unassembled WGS sequence"/>
</dbReference>
<comment type="caution">
    <text evidence="1">The sequence shown here is derived from an EMBL/GenBank/DDBJ whole genome shotgun (WGS) entry which is preliminary data.</text>
</comment>